<evidence type="ECO:0000256" key="3">
    <source>
        <dbReference type="SAM" id="MobiDB-lite"/>
    </source>
</evidence>
<evidence type="ECO:0000259" key="4">
    <source>
        <dbReference type="PROSITE" id="PS50977"/>
    </source>
</evidence>
<sequence length="205" mass="22285">MSDVSSIPPRPGLPVGTAAERRDAARNRERLLAAARELIADCGAEGLTMDRLAEHAGVGKGTVFRRFGSRAGLMLTLLSESEAVFQSRFMFGPPPLGPGAPGLERLIAFGVERISYVMEFGDLVLAAEHASHGRFEAPAAVLWHRHIEILLREEGFGSDPWLMAWSLAATLDPERLLSLVKVHGITPDRLAASWRDLVTRVVRGA</sequence>
<feature type="DNA-binding region" description="H-T-H motif" evidence="2">
    <location>
        <begin position="48"/>
        <end position="67"/>
    </location>
</feature>
<organism evidence="5 6">
    <name type="scientific">Pseudarthrobacter polychromogenes</name>
    <dbReference type="NCBI Taxonomy" id="1676"/>
    <lineage>
        <taxon>Bacteria</taxon>
        <taxon>Bacillati</taxon>
        <taxon>Actinomycetota</taxon>
        <taxon>Actinomycetes</taxon>
        <taxon>Micrococcales</taxon>
        <taxon>Micrococcaceae</taxon>
        <taxon>Pseudarthrobacter</taxon>
    </lineage>
</organism>
<keyword evidence="1 2" id="KW-0238">DNA-binding</keyword>
<accession>A0ABQ1XMG0</accession>
<dbReference type="Gene3D" id="1.10.357.10">
    <property type="entry name" value="Tetracycline Repressor, domain 2"/>
    <property type="match status" value="1"/>
</dbReference>
<feature type="region of interest" description="Disordered" evidence="3">
    <location>
        <begin position="1"/>
        <end position="21"/>
    </location>
</feature>
<dbReference type="PANTHER" id="PTHR30055:SF209">
    <property type="entry name" value="POSSIBLE TRANSCRIPTIONAL REGULATORY PROTEIN (PROBABLY TETR-FAMILY)"/>
    <property type="match status" value="1"/>
</dbReference>
<dbReference type="EMBL" id="BMKU01000005">
    <property type="protein sequence ID" value="GGG97778.1"/>
    <property type="molecule type" value="Genomic_DNA"/>
</dbReference>
<dbReference type="InterPro" id="IPR009057">
    <property type="entry name" value="Homeodomain-like_sf"/>
</dbReference>
<proteinExistence type="predicted"/>
<dbReference type="Proteomes" id="UP000596938">
    <property type="component" value="Unassembled WGS sequence"/>
</dbReference>
<dbReference type="Pfam" id="PF00440">
    <property type="entry name" value="TetR_N"/>
    <property type="match status" value="1"/>
</dbReference>
<evidence type="ECO:0000313" key="5">
    <source>
        <dbReference type="EMBL" id="GGG97778.1"/>
    </source>
</evidence>
<evidence type="ECO:0000256" key="2">
    <source>
        <dbReference type="PROSITE-ProRule" id="PRU00335"/>
    </source>
</evidence>
<gene>
    <name evidence="5" type="ORF">GCM10011577_21450</name>
</gene>
<dbReference type="PRINTS" id="PR00455">
    <property type="entry name" value="HTHTETR"/>
</dbReference>
<dbReference type="SUPFAM" id="SSF46689">
    <property type="entry name" value="Homeodomain-like"/>
    <property type="match status" value="1"/>
</dbReference>
<name>A0ABQ1XMG0_9MICC</name>
<dbReference type="InterPro" id="IPR001647">
    <property type="entry name" value="HTH_TetR"/>
</dbReference>
<feature type="domain" description="HTH tetR-type" evidence="4">
    <location>
        <begin position="25"/>
        <end position="85"/>
    </location>
</feature>
<comment type="caution">
    <text evidence="5">The sequence shown here is derived from an EMBL/GenBank/DDBJ whole genome shotgun (WGS) entry which is preliminary data.</text>
</comment>
<dbReference type="PROSITE" id="PS50977">
    <property type="entry name" value="HTH_TETR_2"/>
    <property type="match status" value="1"/>
</dbReference>
<reference evidence="6" key="1">
    <citation type="journal article" date="2019" name="Int. J. Syst. Evol. Microbiol.">
        <title>The Global Catalogue of Microorganisms (GCM) 10K type strain sequencing project: providing services to taxonomists for standard genome sequencing and annotation.</title>
        <authorList>
            <consortium name="The Broad Institute Genomics Platform"/>
            <consortium name="The Broad Institute Genome Sequencing Center for Infectious Disease"/>
            <person name="Wu L."/>
            <person name="Ma J."/>
        </authorList>
    </citation>
    <scope>NUCLEOTIDE SEQUENCE [LARGE SCALE GENOMIC DNA]</scope>
    <source>
        <strain evidence="6">CGMCC 1.1927</strain>
    </source>
</reference>
<evidence type="ECO:0000313" key="6">
    <source>
        <dbReference type="Proteomes" id="UP000596938"/>
    </source>
</evidence>
<protein>
    <recommendedName>
        <fullName evidence="4">HTH tetR-type domain-containing protein</fullName>
    </recommendedName>
</protein>
<dbReference type="InterPro" id="IPR050109">
    <property type="entry name" value="HTH-type_TetR-like_transc_reg"/>
</dbReference>
<keyword evidence="6" id="KW-1185">Reference proteome</keyword>
<dbReference type="PANTHER" id="PTHR30055">
    <property type="entry name" value="HTH-TYPE TRANSCRIPTIONAL REGULATOR RUTR"/>
    <property type="match status" value="1"/>
</dbReference>
<evidence type="ECO:0000256" key="1">
    <source>
        <dbReference type="ARBA" id="ARBA00023125"/>
    </source>
</evidence>